<organism evidence="1 2">
    <name type="scientific">Thelohanellus kitauei</name>
    <name type="common">Myxosporean</name>
    <dbReference type="NCBI Taxonomy" id="669202"/>
    <lineage>
        <taxon>Eukaryota</taxon>
        <taxon>Metazoa</taxon>
        <taxon>Cnidaria</taxon>
        <taxon>Myxozoa</taxon>
        <taxon>Myxosporea</taxon>
        <taxon>Bivalvulida</taxon>
        <taxon>Platysporina</taxon>
        <taxon>Myxobolidae</taxon>
        <taxon>Thelohanellus</taxon>
    </lineage>
</organism>
<dbReference type="EMBL" id="JWZT01004773">
    <property type="protein sequence ID" value="KII63095.1"/>
    <property type="molecule type" value="Genomic_DNA"/>
</dbReference>
<sequence length="159" mass="18126">MTHRPIREAGNPTKTFLESNETFTLVYCDYIGCNQKQSRLLRSVASKNTNSPSVNHKQVDLGPRECEPKALLIIDYFLMSSREGIIDKLKQNIAIFPKTRNATYFQQCVEHCPCFACLSDESDELLHPENIARPSKILISWHPIKHGEKYVSLAFIQTG</sequence>
<evidence type="ECO:0000313" key="1">
    <source>
        <dbReference type="EMBL" id="KII63095.1"/>
    </source>
</evidence>
<evidence type="ECO:0000313" key="2">
    <source>
        <dbReference type="Proteomes" id="UP000031668"/>
    </source>
</evidence>
<comment type="caution">
    <text evidence="1">The sequence shown here is derived from an EMBL/GenBank/DDBJ whole genome shotgun (WGS) entry which is preliminary data.</text>
</comment>
<gene>
    <name evidence="1" type="ORF">RF11_01842</name>
</gene>
<reference evidence="1 2" key="1">
    <citation type="journal article" date="2014" name="Genome Biol. Evol.">
        <title>The genome of the myxosporean Thelohanellus kitauei shows adaptations to nutrient acquisition within its fish host.</title>
        <authorList>
            <person name="Yang Y."/>
            <person name="Xiong J."/>
            <person name="Zhou Z."/>
            <person name="Huo F."/>
            <person name="Miao W."/>
            <person name="Ran C."/>
            <person name="Liu Y."/>
            <person name="Zhang J."/>
            <person name="Feng J."/>
            <person name="Wang M."/>
            <person name="Wang M."/>
            <person name="Wang L."/>
            <person name="Yao B."/>
        </authorList>
    </citation>
    <scope>NUCLEOTIDE SEQUENCE [LARGE SCALE GENOMIC DNA]</scope>
    <source>
        <strain evidence="1">Wuqing</strain>
    </source>
</reference>
<accession>A0A0C2M7Y8</accession>
<name>A0A0C2M7Y8_THEKT</name>
<dbReference type="AlphaFoldDB" id="A0A0C2M7Y8"/>
<dbReference type="Proteomes" id="UP000031668">
    <property type="component" value="Unassembled WGS sequence"/>
</dbReference>
<keyword evidence="2" id="KW-1185">Reference proteome</keyword>
<protein>
    <submittedName>
        <fullName evidence="1">Uncharacterized protein</fullName>
    </submittedName>
</protein>
<proteinExistence type="predicted"/>